<dbReference type="Pfam" id="PF14845">
    <property type="entry name" value="Glycohydro_20b2"/>
    <property type="match status" value="1"/>
</dbReference>
<accession>A0A3P7Z4B1</accession>
<gene>
    <name evidence="4" type="ORF">HPBE_LOCUS13476</name>
</gene>
<dbReference type="GO" id="GO:0004563">
    <property type="term" value="F:beta-N-acetylhexosaminidase activity"/>
    <property type="evidence" value="ECO:0007669"/>
    <property type="project" value="InterPro"/>
</dbReference>
<dbReference type="Gene3D" id="3.30.379.10">
    <property type="entry name" value="Chitobiase/beta-hexosaminidase domain 2-like"/>
    <property type="match status" value="1"/>
</dbReference>
<evidence type="ECO:0000313" key="6">
    <source>
        <dbReference type="WBParaSite" id="HPBE_0001347501-mRNA-1"/>
    </source>
</evidence>
<dbReference type="EMBL" id="UZAH01027936">
    <property type="protein sequence ID" value="VDO96326.1"/>
    <property type="molecule type" value="Genomic_DNA"/>
</dbReference>
<dbReference type="GO" id="GO:0030203">
    <property type="term" value="P:glycosaminoglycan metabolic process"/>
    <property type="evidence" value="ECO:0007669"/>
    <property type="project" value="TreeGrafter"/>
</dbReference>
<keyword evidence="1" id="KW-0378">Hydrolase</keyword>
<feature type="compositionally biased region" description="Basic and acidic residues" evidence="2">
    <location>
        <begin position="27"/>
        <end position="45"/>
    </location>
</feature>
<sequence>MLQGCIFITHGDLWDIAKRYGPRPGHRHDDDMTSLKARQDERNAEDGIRLLEMPDRSSGKELRMVIITPKQVQWLRDSSHRGISIDDTHNATTYNLKIVTVTVPLPAAFLLSMTMTAADVAKLFGEIRDVVPNFNSIRVLTDEAPAFYNGFRSVFPNSTAVLHCCRWHIDRAMQKMRIDMLMEETKMVGRIANILKAFEEKQLEDVYDEDHLEVEEDGVDAEWTMGNEEKVEEYSQAGGSGTVTFSGALQVPEDKVGACDVIDKATARYQKLTFPLYDPKAYSDSPATLTTLTIDVKSGCDTKFPQLEMDESYTLNVDRSKGVASLAANQVWGALRGLETFSQLVYQPERNKYRVRTVDIQDKPRFPHRGTLIDTARHFLSLSVILEHLQFLQVKANRTPPTYVLWHRTALIEFATYAALSDYGDGDVEASYVELKLCQEDHTYPVAESPEQIHIRTYGLE</sequence>
<dbReference type="InterPro" id="IPR029019">
    <property type="entry name" value="HEX_eukaryotic_N"/>
</dbReference>
<dbReference type="PRINTS" id="PR00738">
    <property type="entry name" value="GLHYDRLASE20"/>
</dbReference>
<dbReference type="InterPro" id="IPR025705">
    <property type="entry name" value="Beta_hexosaminidase_sua/sub"/>
</dbReference>
<dbReference type="Proteomes" id="UP000050761">
    <property type="component" value="Unassembled WGS sequence"/>
</dbReference>
<dbReference type="PANTHER" id="PTHR22600">
    <property type="entry name" value="BETA-HEXOSAMINIDASE"/>
    <property type="match status" value="1"/>
</dbReference>
<dbReference type="WBParaSite" id="HPBE_0001347501-mRNA-1">
    <property type="protein sequence ID" value="HPBE_0001347501-mRNA-1"/>
    <property type="gene ID" value="HPBE_0001347501"/>
</dbReference>
<dbReference type="GO" id="GO:0005764">
    <property type="term" value="C:lysosome"/>
    <property type="evidence" value="ECO:0007669"/>
    <property type="project" value="TreeGrafter"/>
</dbReference>
<proteinExistence type="predicted"/>
<evidence type="ECO:0000256" key="2">
    <source>
        <dbReference type="SAM" id="MobiDB-lite"/>
    </source>
</evidence>
<dbReference type="OrthoDB" id="5867980at2759"/>
<evidence type="ECO:0000259" key="3">
    <source>
        <dbReference type="Pfam" id="PF14845"/>
    </source>
</evidence>
<feature type="domain" description="Beta-hexosaminidase eukaryotic type N-terminal" evidence="3">
    <location>
        <begin position="259"/>
        <end position="344"/>
    </location>
</feature>
<dbReference type="PANTHER" id="PTHR22600:SF21">
    <property type="entry name" value="BETA-HEXOSAMINIDASE A"/>
    <property type="match status" value="1"/>
</dbReference>
<dbReference type="GO" id="GO:0016020">
    <property type="term" value="C:membrane"/>
    <property type="evidence" value="ECO:0007669"/>
    <property type="project" value="TreeGrafter"/>
</dbReference>
<feature type="region of interest" description="Disordered" evidence="2">
    <location>
        <begin position="25"/>
        <end position="45"/>
    </location>
</feature>
<dbReference type="GO" id="GO:0005975">
    <property type="term" value="P:carbohydrate metabolic process"/>
    <property type="evidence" value="ECO:0007669"/>
    <property type="project" value="InterPro"/>
</dbReference>
<name>A0A3P7Z4B1_HELPZ</name>
<dbReference type="InterPro" id="IPR029018">
    <property type="entry name" value="Hex-like_dom2"/>
</dbReference>
<evidence type="ECO:0000313" key="5">
    <source>
        <dbReference type="Proteomes" id="UP000050761"/>
    </source>
</evidence>
<dbReference type="GO" id="GO:0006689">
    <property type="term" value="P:ganglioside catabolic process"/>
    <property type="evidence" value="ECO:0007669"/>
    <property type="project" value="TreeGrafter"/>
</dbReference>
<keyword evidence="5" id="KW-1185">Reference proteome</keyword>
<protein>
    <submittedName>
        <fullName evidence="6">Glycohydro_20b2 domain-containing protein</fullName>
    </submittedName>
</protein>
<dbReference type="SUPFAM" id="SSF55545">
    <property type="entry name" value="beta-N-acetylhexosaminidase-like domain"/>
    <property type="match status" value="1"/>
</dbReference>
<organism evidence="4">
    <name type="scientific">Heligmosomoides polygyrus</name>
    <name type="common">Parasitic roundworm</name>
    <dbReference type="NCBI Taxonomy" id="6339"/>
    <lineage>
        <taxon>Eukaryota</taxon>
        <taxon>Metazoa</taxon>
        <taxon>Ecdysozoa</taxon>
        <taxon>Nematoda</taxon>
        <taxon>Chromadorea</taxon>
        <taxon>Rhabditida</taxon>
        <taxon>Rhabditina</taxon>
        <taxon>Rhabditomorpha</taxon>
        <taxon>Strongyloidea</taxon>
        <taxon>Heligmosomidae</taxon>
        <taxon>Heligmosomoides</taxon>
    </lineage>
</organism>
<evidence type="ECO:0000313" key="4">
    <source>
        <dbReference type="EMBL" id="VDO96326.1"/>
    </source>
</evidence>
<reference evidence="4 5" key="1">
    <citation type="submission" date="2018-11" db="EMBL/GenBank/DDBJ databases">
        <authorList>
            <consortium name="Pathogen Informatics"/>
        </authorList>
    </citation>
    <scope>NUCLEOTIDE SEQUENCE [LARGE SCALE GENOMIC DNA]</scope>
</reference>
<reference evidence="6" key="2">
    <citation type="submission" date="2019-09" db="UniProtKB">
        <authorList>
            <consortium name="WormBaseParasite"/>
        </authorList>
    </citation>
    <scope>IDENTIFICATION</scope>
</reference>
<evidence type="ECO:0000256" key="1">
    <source>
        <dbReference type="ARBA" id="ARBA00022801"/>
    </source>
</evidence>
<dbReference type="AlphaFoldDB" id="A0A3P7Z4B1"/>